<organism evidence="13 15">
    <name type="scientific">Prunus armeniaca</name>
    <name type="common">Apricot</name>
    <name type="synonym">Armeniaca vulgaris</name>
    <dbReference type="NCBI Taxonomy" id="36596"/>
    <lineage>
        <taxon>Eukaryota</taxon>
        <taxon>Viridiplantae</taxon>
        <taxon>Streptophyta</taxon>
        <taxon>Embryophyta</taxon>
        <taxon>Tracheophyta</taxon>
        <taxon>Spermatophyta</taxon>
        <taxon>Magnoliopsida</taxon>
        <taxon>eudicotyledons</taxon>
        <taxon>Gunneridae</taxon>
        <taxon>Pentapetalae</taxon>
        <taxon>rosids</taxon>
        <taxon>fabids</taxon>
        <taxon>Rosales</taxon>
        <taxon>Rosaceae</taxon>
        <taxon>Amygdaloideae</taxon>
        <taxon>Amygdaleae</taxon>
        <taxon>Prunus</taxon>
    </lineage>
</organism>
<dbReference type="InterPro" id="IPR032501">
    <property type="entry name" value="Prot_ATP_ID_OB_2nd"/>
</dbReference>
<keyword evidence="7" id="KW-0647">Proteasome</keyword>
<dbReference type="Gene3D" id="1.10.8.60">
    <property type="match status" value="1"/>
</dbReference>
<dbReference type="Pfam" id="PF00004">
    <property type="entry name" value="AAA"/>
    <property type="match status" value="1"/>
</dbReference>
<dbReference type="PROSITE" id="PS51083">
    <property type="entry name" value="ZF_HIT"/>
    <property type="match status" value="1"/>
</dbReference>
<evidence type="ECO:0000256" key="3">
    <source>
        <dbReference type="ARBA" id="ARBA00006914"/>
    </source>
</evidence>
<dbReference type="GO" id="GO:0005737">
    <property type="term" value="C:cytoplasm"/>
    <property type="evidence" value="ECO:0007669"/>
    <property type="project" value="UniProtKB-SubCell"/>
</dbReference>
<dbReference type="FunFam" id="3.40.50.300:FF:000039">
    <property type="entry name" value="26S proteasome regulatory subunit 4"/>
    <property type="match status" value="1"/>
</dbReference>
<evidence type="ECO:0000313" key="14">
    <source>
        <dbReference type="EMBL" id="CAB4321668.1"/>
    </source>
</evidence>
<dbReference type="InterPro" id="IPR027417">
    <property type="entry name" value="P-loop_NTPase"/>
</dbReference>
<keyword evidence="6 10" id="KW-0067">ATP-binding</keyword>
<dbReference type="InterPro" id="IPR003960">
    <property type="entry name" value="ATPase_AAA_CS"/>
</dbReference>
<evidence type="ECO:0000256" key="5">
    <source>
        <dbReference type="ARBA" id="ARBA00022741"/>
    </source>
</evidence>
<evidence type="ECO:0000256" key="7">
    <source>
        <dbReference type="ARBA" id="ARBA00022942"/>
    </source>
</evidence>
<dbReference type="GO" id="GO:0000502">
    <property type="term" value="C:proteasome complex"/>
    <property type="evidence" value="ECO:0007669"/>
    <property type="project" value="UniProtKB-KW"/>
</dbReference>
<dbReference type="Gene3D" id="2.40.50.140">
    <property type="entry name" value="Nucleic acid-binding proteins"/>
    <property type="match status" value="1"/>
</dbReference>
<evidence type="ECO:0000256" key="9">
    <source>
        <dbReference type="PROSITE-ProRule" id="PRU00453"/>
    </source>
</evidence>
<evidence type="ECO:0000256" key="11">
    <source>
        <dbReference type="SAM" id="MobiDB-lite"/>
    </source>
</evidence>
<evidence type="ECO:0000256" key="2">
    <source>
        <dbReference type="ARBA" id="ARBA00004496"/>
    </source>
</evidence>
<dbReference type="InterPro" id="IPR050221">
    <property type="entry name" value="26S_Proteasome_ATPase"/>
</dbReference>
<dbReference type="CDD" id="cd23024">
    <property type="entry name" value="zf-HIT_ZNHIT2-3"/>
    <property type="match status" value="1"/>
</dbReference>
<evidence type="ECO:0000313" key="15">
    <source>
        <dbReference type="Proteomes" id="UP000507222"/>
    </source>
</evidence>
<dbReference type="InterPro" id="IPR007529">
    <property type="entry name" value="Znf_HIT"/>
</dbReference>
<feature type="region of interest" description="Disordered" evidence="11">
    <location>
        <begin position="90"/>
        <end position="110"/>
    </location>
</feature>
<keyword evidence="5 10" id="KW-0547">Nucleotide-binding</keyword>
<evidence type="ECO:0000256" key="10">
    <source>
        <dbReference type="RuleBase" id="RU003651"/>
    </source>
</evidence>
<dbReference type="EMBL" id="CAEKDK010000008">
    <property type="protein sequence ID" value="CAB4291356.1"/>
    <property type="molecule type" value="Genomic_DNA"/>
</dbReference>
<evidence type="ECO:0000256" key="1">
    <source>
        <dbReference type="ARBA" id="ARBA00004123"/>
    </source>
</evidence>
<evidence type="ECO:0000256" key="4">
    <source>
        <dbReference type="ARBA" id="ARBA00022490"/>
    </source>
</evidence>
<dbReference type="Proteomes" id="UP000507222">
    <property type="component" value="Unassembled WGS sequence"/>
</dbReference>
<comment type="similarity">
    <text evidence="3 10">Belongs to the AAA ATPase family.</text>
</comment>
<evidence type="ECO:0000256" key="8">
    <source>
        <dbReference type="ARBA" id="ARBA00023242"/>
    </source>
</evidence>
<comment type="subcellular location">
    <subcellularLocation>
        <location evidence="2">Cytoplasm</location>
    </subcellularLocation>
    <subcellularLocation>
        <location evidence="1">Nucleus</location>
    </subcellularLocation>
</comment>
<dbReference type="Proteomes" id="UP000507245">
    <property type="component" value="Unassembled WGS sequence"/>
</dbReference>
<reference evidence="16" key="1">
    <citation type="journal article" date="2020" name="Genome Biol.">
        <title>Gamete binning: chromosome-level and haplotype-resolved genome assembly enabled by high-throughput single-cell sequencing of gamete genomes.</title>
        <authorList>
            <person name="Campoy J.A."/>
            <person name="Sun H."/>
            <person name="Goel M."/>
            <person name="Jiao W.-B."/>
            <person name="Folz-Donahue K."/>
            <person name="Wang N."/>
            <person name="Rubio M."/>
            <person name="Liu C."/>
            <person name="Kukat C."/>
            <person name="Ruiz D."/>
            <person name="Huettel B."/>
            <person name="Schneeberger K."/>
        </authorList>
    </citation>
    <scope>NUCLEOTIDE SEQUENCE [LARGE SCALE GENOMIC DNA]</scope>
    <source>
        <strain evidence="16">cv. Rojo Pasion</strain>
    </source>
</reference>
<dbReference type="GO" id="GO:0005524">
    <property type="term" value="F:ATP binding"/>
    <property type="evidence" value="ECO:0007669"/>
    <property type="project" value="UniProtKB-KW"/>
</dbReference>
<dbReference type="GO" id="GO:0010078">
    <property type="term" value="P:maintenance of root meristem identity"/>
    <property type="evidence" value="ECO:0007669"/>
    <property type="project" value="UniProtKB-ARBA"/>
</dbReference>
<accession>A0A6J5VQY0</accession>
<protein>
    <recommendedName>
        <fullName evidence="12">HIT-type domain-containing protein</fullName>
    </recommendedName>
</protein>
<dbReference type="Gene3D" id="3.40.50.300">
    <property type="entry name" value="P-loop containing nucleotide triphosphate hydrolases"/>
    <property type="match status" value="1"/>
</dbReference>
<dbReference type="OrthoDB" id="2013077at2759"/>
<dbReference type="InterPro" id="IPR003959">
    <property type="entry name" value="ATPase_AAA_core"/>
</dbReference>
<evidence type="ECO:0000313" key="16">
    <source>
        <dbReference type="Proteomes" id="UP000507245"/>
    </source>
</evidence>
<dbReference type="Pfam" id="PF04438">
    <property type="entry name" value="zf-HIT"/>
    <property type="match status" value="1"/>
</dbReference>
<dbReference type="EMBL" id="CAEKKB010000008">
    <property type="protein sequence ID" value="CAB4321668.1"/>
    <property type="molecule type" value="Genomic_DNA"/>
</dbReference>
<dbReference type="SMART" id="SM00382">
    <property type="entry name" value="AAA"/>
    <property type="match status" value="1"/>
</dbReference>
<dbReference type="GO" id="GO:0008270">
    <property type="term" value="F:zinc ion binding"/>
    <property type="evidence" value="ECO:0007669"/>
    <property type="project" value="UniProtKB-UniRule"/>
</dbReference>
<name>A0A6J5VQY0_PRUAR</name>
<keyword evidence="4" id="KW-0963">Cytoplasm</keyword>
<dbReference type="InterPro" id="IPR003593">
    <property type="entry name" value="AAA+_ATPase"/>
</dbReference>
<evidence type="ECO:0000256" key="6">
    <source>
        <dbReference type="ARBA" id="ARBA00022840"/>
    </source>
</evidence>
<dbReference type="GO" id="GO:0048232">
    <property type="term" value="P:male gamete generation"/>
    <property type="evidence" value="ECO:0007669"/>
    <property type="project" value="UniProtKB-ARBA"/>
</dbReference>
<dbReference type="PANTHER" id="PTHR23073">
    <property type="entry name" value="26S PROTEASOME REGULATORY SUBUNIT"/>
    <property type="match status" value="1"/>
</dbReference>
<dbReference type="GO" id="GO:0007292">
    <property type="term" value="P:female gamete generation"/>
    <property type="evidence" value="ECO:0007669"/>
    <property type="project" value="UniProtKB-ARBA"/>
</dbReference>
<gene>
    <name evidence="13" type="ORF">CURHAP_LOCUS51641</name>
    <name evidence="14" type="ORF">ORAREDHAP_LOCUS50880</name>
</gene>
<dbReference type="Gene3D" id="3.30.60.190">
    <property type="match status" value="1"/>
</dbReference>
<evidence type="ECO:0000313" key="13">
    <source>
        <dbReference type="EMBL" id="CAB4291356.1"/>
    </source>
</evidence>
<keyword evidence="8" id="KW-0539">Nucleus</keyword>
<feature type="compositionally biased region" description="Basic and acidic residues" evidence="11">
    <location>
        <begin position="16"/>
        <end position="31"/>
    </location>
</feature>
<dbReference type="GO" id="GO:0016887">
    <property type="term" value="F:ATP hydrolysis activity"/>
    <property type="evidence" value="ECO:0007669"/>
    <property type="project" value="InterPro"/>
</dbReference>
<dbReference type="InterPro" id="IPR041569">
    <property type="entry name" value="AAA_lid_3"/>
</dbReference>
<proteinExistence type="inferred from homology"/>
<dbReference type="SUPFAM" id="SSF144232">
    <property type="entry name" value="HIT/MYND zinc finger-like"/>
    <property type="match status" value="1"/>
</dbReference>
<dbReference type="Pfam" id="PF17862">
    <property type="entry name" value="AAA_lid_3"/>
    <property type="match status" value="1"/>
</dbReference>
<keyword evidence="9" id="KW-0862">Zinc</keyword>
<keyword evidence="9" id="KW-0863">Zinc-finger</keyword>
<evidence type="ECO:0000259" key="12">
    <source>
        <dbReference type="PROSITE" id="PS51083"/>
    </source>
</evidence>
<sequence>MGQGTPGGLNRQGLPGDRKPDGNDKKEKKFEPAAPPARVGRKQRKQKGPEAAARLPTVTPLTKCKLRLLKLDRIKDYLLMEEEFVTNQERLKPQEEKAEEDRSKVDDLRGSPMSVGNLEELIDENHAIVSSSVGPEYYVGILSFVDKDQLEPGCAILMHNKVLSVVGLLQDEVDPMVSVMKVEKAPLESYADIGGLDAQIQEIKEAVELPLTHPELYEDIGIRPPKGVILYGEPGTGKTLLAKAVANSTSATFLRVVGSELIQKYLGDGPKLVRELFRVADDLSPSIVFIDEIDAVGTKRYDAHSGGEREIQRTMLELLNQLDGFDSRGDVKVILATNRIESLDPALLRPGRIDRKIEFPLPDIKTRRRIFQIHTSRMTLADDVNLEEFVMTKDEFSGADIKAICTEAGLLALRERRMKVTHIDFKKAKEKVMFKKKEGLLEAGLSVQMGPRLCQVCNEAQSKYKCPSCLAPYCSVACFKKHKENPCALPVSSLEKPPTTGPESRVDRPLTVEEPSEVLQRLQLEAVASSSEICSALKDENLQKLILNIDCSPDAEKELEKAMGVDVFRIFTDKVMPSVTTIREYSLLIRL</sequence>
<dbReference type="Pfam" id="PF16450">
    <property type="entry name" value="Prot_ATP_ID_OB_C"/>
    <property type="match status" value="1"/>
</dbReference>
<reference evidence="13 15" key="2">
    <citation type="submission" date="2020-05" db="EMBL/GenBank/DDBJ databases">
        <authorList>
            <person name="Campoy J."/>
            <person name="Schneeberger K."/>
            <person name="Spophaly S."/>
        </authorList>
    </citation>
    <scope>NUCLEOTIDE SEQUENCE [LARGE SCALE GENOMIC DNA]</scope>
    <source>
        <strain evidence="13">PruArmRojPasFocal</strain>
    </source>
</reference>
<keyword evidence="16" id="KW-1185">Reference proteome</keyword>
<dbReference type="FunFam" id="2.40.50.140:FF:000067">
    <property type="entry name" value="26S protease regulatory subunit 4"/>
    <property type="match status" value="1"/>
</dbReference>
<dbReference type="InterPro" id="IPR012340">
    <property type="entry name" value="NA-bd_OB-fold"/>
</dbReference>
<dbReference type="GO" id="GO:0005634">
    <property type="term" value="C:nucleus"/>
    <property type="evidence" value="ECO:0007669"/>
    <property type="project" value="UniProtKB-SubCell"/>
</dbReference>
<dbReference type="AlphaFoldDB" id="A0A6J5VQY0"/>
<feature type="region of interest" description="Disordered" evidence="11">
    <location>
        <begin position="1"/>
        <end position="54"/>
    </location>
</feature>
<dbReference type="FunFam" id="1.10.8.60:FF:000007">
    <property type="entry name" value="26S proteasome regulatory subunit 4"/>
    <property type="match status" value="1"/>
</dbReference>
<feature type="compositionally biased region" description="Basic and acidic residues" evidence="11">
    <location>
        <begin position="90"/>
        <end position="109"/>
    </location>
</feature>
<keyword evidence="9" id="KW-0479">Metal-binding</keyword>
<dbReference type="PROSITE" id="PS00674">
    <property type="entry name" value="AAA"/>
    <property type="match status" value="1"/>
</dbReference>
<feature type="domain" description="HIT-type" evidence="12">
    <location>
        <begin position="454"/>
        <end position="487"/>
    </location>
</feature>
<dbReference type="SUPFAM" id="SSF52540">
    <property type="entry name" value="P-loop containing nucleoside triphosphate hydrolases"/>
    <property type="match status" value="1"/>
</dbReference>